<dbReference type="PROSITE" id="PS51094">
    <property type="entry name" value="PTS_EIIA_TYPE_2"/>
    <property type="match status" value="1"/>
</dbReference>
<keyword evidence="4" id="KW-1185">Reference proteome</keyword>
<feature type="domain" description="PTS EIIA type-2" evidence="2">
    <location>
        <begin position="5"/>
        <end position="148"/>
    </location>
</feature>
<evidence type="ECO:0000259" key="2">
    <source>
        <dbReference type="PROSITE" id="PS51094"/>
    </source>
</evidence>
<dbReference type="Proteomes" id="UP000248021">
    <property type="component" value="Unassembled WGS sequence"/>
</dbReference>
<dbReference type="InterPro" id="IPR002178">
    <property type="entry name" value="PTS_EIIA_type-2_dom"/>
</dbReference>
<sequence>MQIMDLLNTDDIALDVDVRGKSAVLDALAATLSRRTGLAKDRLLTALNARERLGSTAINHGVAIPHAHLDDLTKHAAAFARLAQPVDFGAQDGGLVDVVFAFIWPTHCKDGFLQHLAPMCRLLRQPALLAKLRQATHADEIGQCLDAAHEQAPPPRQGTRSFGQLRA</sequence>
<evidence type="ECO:0000313" key="4">
    <source>
        <dbReference type="Proteomes" id="UP000248021"/>
    </source>
</evidence>
<organism evidence="3 4">
    <name type="scientific">Chelatococcus asaccharovorans</name>
    <dbReference type="NCBI Taxonomy" id="28210"/>
    <lineage>
        <taxon>Bacteria</taxon>
        <taxon>Pseudomonadati</taxon>
        <taxon>Pseudomonadota</taxon>
        <taxon>Alphaproteobacteria</taxon>
        <taxon>Hyphomicrobiales</taxon>
        <taxon>Chelatococcaceae</taxon>
        <taxon>Chelatococcus</taxon>
    </lineage>
</organism>
<evidence type="ECO:0000256" key="1">
    <source>
        <dbReference type="SAM" id="MobiDB-lite"/>
    </source>
</evidence>
<dbReference type="PANTHER" id="PTHR47738">
    <property type="entry name" value="PTS SYSTEM FRUCTOSE-LIKE EIIA COMPONENT-RELATED"/>
    <property type="match status" value="1"/>
</dbReference>
<feature type="compositionally biased region" description="Polar residues" evidence="1">
    <location>
        <begin position="158"/>
        <end position="167"/>
    </location>
</feature>
<accession>A0A2V3UUS6</accession>
<evidence type="ECO:0000313" key="3">
    <source>
        <dbReference type="EMBL" id="PXW64478.1"/>
    </source>
</evidence>
<protein>
    <submittedName>
        <fullName evidence="3">PTS system nitrogen regulatory IIA component</fullName>
    </submittedName>
</protein>
<reference evidence="3 4" key="1">
    <citation type="submission" date="2018-05" db="EMBL/GenBank/DDBJ databases">
        <title>Genomic Encyclopedia of Type Strains, Phase IV (KMG-IV): sequencing the most valuable type-strain genomes for metagenomic binning, comparative biology and taxonomic classification.</title>
        <authorList>
            <person name="Goeker M."/>
        </authorList>
    </citation>
    <scope>NUCLEOTIDE SEQUENCE [LARGE SCALE GENOMIC DNA]</scope>
    <source>
        <strain evidence="3 4">DSM 6462</strain>
    </source>
</reference>
<feature type="region of interest" description="Disordered" evidence="1">
    <location>
        <begin position="147"/>
        <end position="167"/>
    </location>
</feature>
<dbReference type="EMBL" id="QJJK01000001">
    <property type="protein sequence ID" value="PXW64478.1"/>
    <property type="molecule type" value="Genomic_DNA"/>
</dbReference>
<gene>
    <name evidence="3" type="ORF">C7450_101233</name>
</gene>
<comment type="caution">
    <text evidence="3">The sequence shown here is derived from an EMBL/GenBank/DDBJ whole genome shotgun (WGS) entry which is preliminary data.</text>
</comment>
<dbReference type="PANTHER" id="PTHR47738:SF1">
    <property type="entry name" value="NITROGEN REGULATORY PROTEIN"/>
    <property type="match status" value="1"/>
</dbReference>
<proteinExistence type="predicted"/>
<dbReference type="Pfam" id="PF00359">
    <property type="entry name" value="PTS_EIIA_2"/>
    <property type="match status" value="1"/>
</dbReference>
<dbReference type="RefSeq" id="WP_110372556.1">
    <property type="nucleotide sequence ID" value="NZ_JAHBRY010000001.1"/>
</dbReference>
<dbReference type="SUPFAM" id="SSF55804">
    <property type="entry name" value="Phoshotransferase/anion transport protein"/>
    <property type="match status" value="1"/>
</dbReference>
<dbReference type="InterPro" id="IPR016152">
    <property type="entry name" value="PTrfase/Anion_transptr"/>
</dbReference>
<dbReference type="GO" id="GO:0030295">
    <property type="term" value="F:protein kinase activator activity"/>
    <property type="evidence" value="ECO:0007669"/>
    <property type="project" value="TreeGrafter"/>
</dbReference>
<dbReference type="AlphaFoldDB" id="A0A2V3UUS6"/>
<dbReference type="Gene3D" id="3.40.930.10">
    <property type="entry name" value="Mannitol-specific EII, Chain A"/>
    <property type="match status" value="1"/>
</dbReference>
<name>A0A2V3UUS6_9HYPH</name>
<dbReference type="InterPro" id="IPR051541">
    <property type="entry name" value="PTS_SugarTrans_NitroReg"/>
</dbReference>
<dbReference type="OrthoDB" id="95460at2"/>
<dbReference type="CDD" id="cd00211">
    <property type="entry name" value="PTS_IIA_fru"/>
    <property type="match status" value="1"/>
</dbReference>